<dbReference type="PANTHER" id="PTHR48475:SF1">
    <property type="entry name" value="RNASE H TYPE-1 DOMAIN-CONTAINING PROTEIN"/>
    <property type="match status" value="1"/>
</dbReference>
<evidence type="ECO:0000256" key="1">
    <source>
        <dbReference type="SAM" id="MobiDB-lite"/>
    </source>
</evidence>
<comment type="caution">
    <text evidence="3">The sequence shown here is derived from an EMBL/GenBank/DDBJ whole genome shotgun (WGS) entry which is preliminary data.</text>
</comment>
<dbReference type="InterPro" id="IPR012337">
    <property type="entry name" value="RNaseH-like_sf"/>
</dbReference>
<feature type="domain" description="Integrase catalytic" evidence="2">
    <location>
        <begin position="1"/>
        <end position="145"/>
    </location>
</feature>
<dbReference type="GO" id="GO:0003676">
    <property type="term" value="F:nucleic acid binding"/>
    <property type="evidence" value="ECO:0007669"/>
    <property type="project" value="InterPro"/>
</dbReference>
<dbReference type="AlphaFoldDB" id="A0A2I0HND7"/>
<feature type="compositionally biased region" description="Polar residues" evidence="1">
    <location>
        <begin position="1"/>
        <end position="26"/>
    </location>
</feature>
<dbReference type="Proteomes" id="UP000233551">
    <property type="component" value="Unassembled WGS sequence"/>
</dbReference>
<dbReference type="Gene3D" id="3.30.420.10">
    <property type="entry name" value="Ribonuclease H-like superfamily/Ribonuclease H"/>
    <property type="match status" value="1"/>
</dbReference>
<dbReference type="PANTHER" id="PTHR48475">
    <property type="entry name" value="RIBONUCLEASE H"/>
    <property type="match status" value="1"/>
</dbReference>
<dbReference type="PROSITE" id="PS50994">
    <property type="entry name" value="INTEGRASE"/>
    <property type="match status" value="1"/>
</dbReference>
<name>A0A2I0HND7_PUNGR</name>
<dbReference type="SUPFAM" id="SSF53098">
    <property type="entry name" value="Ribonuclease H-like"/>
    <property type="match status" value="1"/>
</dbReference>
<dbReference type="STRING" id="22663.A0A2I0HND7"/>
<feature type="region of interest" description="Disordered" evidence="1">
    <location>
        <begin position="1"/>
        <end position="39"/>
    </location>
</feature>
<protein>
    <recommendedName>
        <fullName evidence="2">Integrase catalytic domain-containing protein</fullName>
    </recommendedName>
</protein>
<proteinExistence type="predicted"/>
<dbReference type="InterPro" id="IPR001584">
    <property type="entry name" value="Integrase_cat-core"/>
</dbReference>
<dbReference type="InterPro" id="IPR036397">
    <property type="entry name" value="RNaseH_sf"/>
</dbReference>
<reference evidence="3 4" key="1">
    <citation type="submission" date="2017-11" db="EMBL/GenBank/DDBJ databases">
        <title>De-novo sequencing of pomegranate (Punica granatum L.) genome.</title>
        <authorList>
            <person name="Akparov Z."/>
            <person name="Amiraslanov A."/>
            <person name="Hajiyeva S."/>
            <person name="Abbasov M."/>
            <person name="Kaur K."/>
            <person name="Hamwieh A."/>
            <person name="Solovyev V."/>
            <person name="Salamov A."/>
            <person name="Braich B."/>
            <person name="Kosarev P."/>
            <person name="Mahmoud A."/>
            <person name="Hajiyev E."/>
            <person name="Babayeva S."/>
            <person name="Izzatullayeva V."/>
            <person name="Mammadov A."/>
            <person name="Mammadov A."/>
            <person name="Sharifova S."/>
            <person name="Ojaghi J."/>
            <person name="Eynullazada K."/>
            <person name="Bayramov B."/>
            <person name="Abdulazimova A."/>
            <person name="Shahmuradov I."/>
        </authorList>
    </citation>
    <scope>NUCLEOTIDE SEQUENCE [LARGE SCALE GENOMIC DNA]</scope>
    <source>
        <strain evidence="4">cv. AG2017</strain>
        <tissue evidence="3">Leaf</tissue>
    </source>
</reference>
<evidence type="ECO:0000259" key="2">
    <source>
        <dbReference type="PROSITE" id="PS50994"/>
    </source>
</evidence>
<evidence type="ECO:0000313" key="3">
    <source>
        <dbReference type="EMBL" id="PKI33235.1"/>
    </source>
</evidence>
<evidence type="ECO:0000313" key="4">
    <source>
        <dbReference type="Proteomes" id="UP000233551"/>
    </source>
</evidence>
<gene>
    <name evidence="3" type="ORF">CRG98_046374</name>
</gene>
<organism evidence="3 4">
    <name type="scientific">Punica granatum</name>
    <name type="common">Pomegranate</name>
    <dbReference type="NCBI Taxonomy" id="22663"/>
    <lineage>
        <taxon>Eukaryota</taxon>
        <taxon>Viridiplantae</taxon>
        <taxon>Streptophyta</taxon>
        <taxon>Embryophyta</taxon>
        <taxon>Tracheophyta</taxon>
        <taxon>Spermatophyta</taxon>
        <taxon>Magnoliopsida</taxon>
        <taxon>eudicotyledons</taxon>
        <taxon>Gunneridae</taxon>
        <taxon>Pentapetalae</taxon>
        <taxon>rosids</taxon>
        <taxon>malvids</taxon>
        <taxon>Myrtales</taxon>
        <taxon>Lythraceae</taxon>
        <taxon>Punica</taxon>
    </lineage>
</organism>
<keyword evidence="4" id="KW-1185">Reference proteome</keyword>
<dbReference type="EMBL" id="PGOL01006829">
    <property type="protein sequence ID" value="PKI33235.1"/>
    <property type="molecule type" value="Genomic_DNA"/>
</dbReference>
<dbReference type="GO" id="GO:0015074">
    <property type="term" value="P:DNA integration"/>
    <property type="evidence" value="ECO:0007669"/>
    <property type="project" value="InterPro"/>
</dbReference>
<accession>A0A2I0HND7</accession>
<sequence>MISGDSFSRVSVKNPQEGGHSQATRSKSAHASLDESPQSGPYSNIIARYGVPATIIADNAKNLSNKIINELCEQFKVQHRNSTQYHPQMNGAVEAANKNIKKIIEKMMVTYKDWHEMFLFALLAYRTSIRTSTGATPYSLVYVMEAVLPIEMEIPFIGVLAESELEETKWPKQRYEQLNLIDERRLTALCRGQCYQQKLAQAFNTRALHPFHLSTFSIISIYALSIQSFSSEDIFERKRIIFPLGRKPSRGGLGKSWGMRGAA</sequence>